<dbReference type="EMBL" id="JBHUDJ010000014">
    <property type="protein sequence ID" value="MFD1589220.1"/>
    <property type="molecule type" value="Genomic_DNA"/>
</dbReference>
<feature type="region of interest" description="Disordered" evidence="1">
    <location>
        <begin position="108"/>
        <end position="130"/>
    </location>
</feature>
<reference evidence="2 3" key="1">
    <citation type="journal article" date="2019" name="Int. J. Syst. Evol. Microbiol.">
        <title>The Global Catalogue of Microorganisms (GCM) 10K type strain sequencing project: providing services to taxonomists for standard genome sequencing and annotation.</title>
        <authorList>
            <consortium name="The Broad Institute Genomics Platform"/>
            <consortium name="The Broad Institute Genome Sequencing Center for Infectious Disease"/>
            <person name="Wu L."/>
            <person name="Ma J."/>
        </authorList>
    </citation>
    <scope>NUCLEOTIDE SEQUENCE [LARGE SCALE GENOMIC DNA]</scope>
    <source>
        <strain evidence="2 3">CGMCC 1.12125</strain>
    </source>
</reference>
<dbReference type="AlphaFoldDB" id="A0ABD6CG94"/>
<evidence type="ECO:0000256" key="1">
    <source>
        <dbReference type="SAM" id="MobiDB-lite"/>
    </source>
</evidence>
<accession>A0ABD6CG94</accession>
<proteinExistence type="predicted"/>
<protein>
    <submittedName>
        <fullName evidence="2">Uncharacterized protein</fullName>
    </submittedName>
</protein>
<feature type="compositionally biased region" description="Polar residues" evidence="1">
    <location>
        <begin position="108"/>
        <end position="117"/>
    </location>
</feature>
<sequence>MSREQARELQAAIGDAMTRKREFLHTAGEHREDGKYVVSRRSADSAGNTKVFEDFANLRRLFERLPAEFTAEDVSRTGITGSRRHMLVRHFAEHPAFDCSITTRNPLTVRKTATSADRGSEGESDSATAD</sequence>
<dbReference type="Pfam" id="PF24372">
    <property type="entry name" value="DUF7528"/>
    <property type="match status" value="1"/>
</dbReference>
<dbReference type="InterPro" id="IPR055950">
    <property type="entry name" value="DUF7528"/>
</dbReference>
<dbReference type="Proteomes" id="UP001597119">
    <property type="component" value="Unassembled WGS sequence"/>
</dbReference>
<keyword evidence="3" id="KW-1185">Reference proteome</keyword>
<evidence type="ECO:0000313" key="3">
    <source>
        <dbReference type="Proteomes" id="UP001597119"/>
    </source>
</evidence>
<evidence type="ECO:0000313" key="2">
    <source>
        <dbReference type="EMBL" id="MFD1589220.1"/>
    </source>
</evidence>
<comment type="caution">
    <text evidence="2">The sequence shown here is derived from an EMBL/GenBank/DDBJ whole genome shotgun (WGS) entry which is preliminary data.</text>
</comment>
<gene>
    <name evidence="2" type="ORF">ACFR9U_19760</name>
</gene>
<dbReference type="RefSeq" id="WP_345893384.1">
    <property type="nucleotide sequence ID" value="NZ_JALLGV010000005.1"/>
</dbReference>
<organism evidence="2 3">
    <name type="scientific">Halorientalis brevis</name>
    <dbReference type="NCBI Taxonomy" id="1126241"/>
    <lineage>
        <taxon>Archaea</taxon>
        <taxon>Methanobacteriati</taxon>
        <taxon>Methanobacteriota</taxon>
        <taxon>Stenosarchaea group</taxon>
        <taxon>Halobacteria</taxon>
        <taxon>Halobacteriales</taxon>
        <taxon>Haloarculaceae</taxon>
        <taxon>Halorientalis</taxon>
    </lineage>
</organism>
<name>A0ABD6CG94_9EURY</name>